<sequence length="514" mass="59977">AHYIKDDEMFNKIKGKMRQGAYLAPNIEQKVQQTLMPDLQQELSQLRLTHLDQIFNTEEYRTLALSQKKDIKVVPEKYKNKKTMNDFKEKFQTMYSHVNPESEVKLLVKDYKDFIEYTEKGAQLIVKSKNPQNSSIFKSTSPSAKSLIPDQYKLKQQKMNLYTTKTDPKELFMKIIKGTADLKFDDEAKNAELSQKIEEVKEDLLHSPEFQLEKQIKSQKESFQESPIAKSASQSIKELSSPKSDEKLVTAQHILESSSIHEVESFDPVPHVKNYSETNRLQVKNLIQLMKPELVDGETQTLEVKIEEKLNEQCLSKEYEEEHENEYEDQPQVVLPGDSEVNQPLSVIRTIPTQLSQVEPKTQSMNQTSEESFRIEPKKRIIDFSQFKKEIFGEIGEQEESLTQDELKMEILKKYGQKSIVDEKPKKRGVIDTRFIIDHFCTKKQSRIDKLQNDFAAKQRVLEVRDQKKYVQEVKQMGATQKTIDQARYNSKIDTGLKVQQIYAQYLKQKWTNE</sequence>
<protein>
    <submittedName>
        <fullName evidence="2">Uncharacterized protein</fullName>
    </submittedName>
</protein>
<reference evidence="2" key="1">
    <citation type="submission" date="2015-07" db="EMBL/GenBank/DDBJ databases">
        <title>Adaptation to a free-living lifestyle via gene acquisitions in the diplomonad Trepomonas sp. PC1.</title>
        <authorList>
            <person name="Xu F."/>
            <person name="Jerlstrom-Hultqvist J."/>
            <person name="Kolisko M."/>
            <person name="Simpson A.G.B."/>
            <person name="Roger A.J."/>
            <person name="Svard S.G."/>
            <person name="Andersson J.O."/>
        </authorList>
    </citation>
    <scope>NUCLEOTIDE SEQUENCE</scope>
    <source>
        <strain evidence="2">PC1</strain>
    </source>
</reference>
<name>A0A146K2G8_9EUKA</name>
<gene>
    <name evidence="2" type="ORF">TPC1_30694</name>
</gene>
<evidence type="ECO:0000313" key="2">
    <source>
        <dbReference type="EMBL" id="JAP89811.1"/>
    </source>
</evidence>
<organism evidence="2">
    <name type="scientific">Trepomonas sp. PC1</name>
    <dbReference type="NCBI Taxonomy" id="1076344"/>
    <lineage>
        <taxon>Eukaryota</taxon>
        <taxon>Metamonada</taxon>
        <taxon>Diplomonadida</taxon>
        <taxon>Hexamitidae</taxon>
        <taxon>Hexamitinae</taxon>
        <taxon>Trepomonas</taxon>
    </lineage>
</organism>
<feature type="non-terminal residue" evidence="2">
    <location>
        <position position="1"/>
    </location>
</feature>
<dbReference type="EMBL" id="GDID01006795">
    <property type="protein sequence ID" value="JAP89811.1"/>
    <property type="molecule type" value="Transcribed_RNA"/>
</dbReference>
<feature type="non-terminal residue" evidence="2">
    <location>
        <position position="514"/>
    </location>
</feature>
<feature type="region of interest" description="Disordered" evidence="1">
    <location>
        <begin position="216"/>
        <end position="244"/>
    </location>
</feature>
<feature type="compositionally biased region" description="Polar residues" evidence="1">
    <location>
        <begin position="231"/>
        <end position="242"/>
    </location>
</feature>
<evidence type="ECO:0000256" key="1">
    <source>
        <dbReference type="SAM" id="MobiDB-lite"/>
    </source>
</evidence>
<accession>A0A146K2G8</accession>
<dbReference type="AlphaFoldDB" id="A0A146K2G8"/>
<proteinExistence type="predicted"/>